<protein>
    <submittedName>
        <fullName evidence="1">Uncharacterized protein</fullName>
    </submittedName>
</protein>
<evidence type="ECO:0000313" key="1">
    <source>
        <dbReference type="EMBL" id="DAD97043.1"/>
    </source>
</evidence>
<accession>A0A8S5NSM0</accession>
<dbReference type="EMBL" id="BK015228">
    <property type="protein sequence ID" value="DAD97043.1"/>
    <property type="molecule type" value="Genomic_DNA"/>
</dbReference>
<reference evidence="1" key="1">
    <citation type="journal article" date="2021" name="Proc. Natl. Acad. Sci. U.S.A.">
        <title>A Catalog of Tens of Thousands of Viruses from Human Metagenomes Reveals Hidden Associations with Chronic Diseases.</title>
        <authorList>
            <person name="Tisza M.J."/>
            <person name="Buck C.B."/>
        </authorList>
    </citation>
    <scope>NUCLEOTIDE SEQUENCE</scope>
    <source>
        <strain evidence="1">CteaT5</strain>
    </source>
</reference>
<sequence>MEETRNLTIEEIIKIASEAAIEKYKQMEADKCEQEREKARKNTKRLLKGYKKLKEHCEHAVASVENSVPSDLQIVLNEVFNRRGLLKVEAIAASKRRTELIIEHIDAMLAVYKTQCEHREVPYFEILIDFYVNSVPVEDIAISKNVSERTVYNYLERAEKDVSILLWGVQAA</sequence>
<organism evidence="1">
    <name type="scientific">Myoviridae sp. cteaT5</name>
    <dbReference type="NCBI Taxonomy" id="2826676"/>
    <lineage>
        <taxon>Viruses</taxon>
        <taxon>Duplodnaviria</taxon>
        <taxon>Heunggongvirae</taxon>
        <taxon>Uroviricota</taxon>
        <taxon>Caudoviricetes</taxon>
    </lineage>
</organism>
<proteinExistence type="predicted"/>
<name>A0A8S5NSM0_9CAUD</name>